<evidence type="ECO:0000313" key="2">
    <source>
        <dbReference type="Proteomes" id="UP001055172"/>
    </source>
</evidence>
<protein>
    <submittedName>
        <fullName evidence="1">Uncharacterized protein</fullName>
    </submittedName>
</protein>
<proteinExistence type="predicted"/>
<accession>A0AA37GT12</accession>
<reference evidence="1 2" key="1">
    <citation type="submission" date="2021-07" db="EMBL/GenBank/DDBJ databases">
        <title>Genome data of Colletotrichum spaethianum.</title>
        <authorList>
            <person name="Utami Y.D."/>
            <person name="Hiruma K."/>
        </authorList>
    </citation>
    <scope>NUCLEOTIDE SEQUENCE [LARGE SCALE GENOMIC DNA]</scope>
    <source>
        <strain evidence="1 2">MAFF 242679</strain>
    </source>
</reference>
<organism evidence="1 2">
    <name type="scientific">Colletotrichum liriopes</name>
    <dbReference type="NCBI Taxonomy" id="708192"/>
    <lineage>
        <taxon>Eukaryota</taxon>
        <taxon>Fungi</taxon>
        <taxon>Dikarya</taxon>
        <taxon>Ascomycota</taxon>
        <taxon>Pezizomycotina</taxon>
        <taxon>Sordariomycetes</taxon>
        <taxon>Hypocreomycetidae</taxon>
        <taxon>Glomerellales</taxon>
        <taxon>Glomerellaceae</taxon>
        <taxon>Colletotrichum</taxon>
        <taxon>Colletotrichum spaethianum species complex</taxon>
    </lineage>
</organism>
<gene>
    <name evidence="1" type="ORF">ColLi_09567</name>
</gene>
<evidence type="ECO:0000313" key="1">
    <source>
        <dbReference type="EMBL" id="GJC86729.1"/>
    </source>
</evidence>
<comment type="caution">
    <text evidence="1">The sequence shown here is derived from an EMBL/GenBank/DDBJ whole genome shotgun (WGS) entry which is preliminary data.</text>
</comment>
<dbReference type="EMBL" id="BPPX01000023">
    <property type="protein sequence ID" value="GJC86729.1"/>
    <property type="molecule type" value="Genomic_DNA"/>
</dbReference>
<sequence length="78" mass="8865">MATHQAKITMPCGKRLRYHPSNNKRHRATCRLGCQNAEAQLEAVPSILHQIPEGLASTYTEGFEQQMEFWPDSVPAWV</sequence>
<dbReference type="Proteomes" id="UP001055172">
    <property type="component" value="Unassembled WGS sequence"/>
</dbReference>
<name>A0AA37GT12_9PEZI</name>
<keyword evidence="2" id="KW-1185">Reference proteome</keyword>
<dbReference type="AlphaFoldDB" id="A0AA37GT12"/>